<sequence length="285" mass="31077">MKKIKYIVIALVCVCLSGCMADDYDAPQLNQSPYGNNELTETKVLSIAQLKQQYQGVIAASGIEEITEDIQIKGWITGNDVEGNIYNQFAMQDETGAILISVAQGGLYGYLPVGQEVLISLKGLIIGGYGSQAQVGGLYINKRDGSPQVGRMNRFVWMRHFKLLGTPQPEKVKPTVFDQSKISNQQYLTNNSGMLMTLKNVQLEGANGKAVFAPKDGSIALTANAANRTLKGINSKTMVVRTSTFADFANQPMPTGAVDITGVFTRFRNTWQILLRSADDIKPAK</sequence>
<feature type="chain" id="PRO_5001951266" description="DUF5689 domain-containing protein" evidence="1">
    <location>
        <begin position="22"/>
        <end position="285"/>
    </location>
</feature>
<dbReference type="RefSeq" id="WP_036929918.1">
    <property type="nucleotide sequence ID" value="NZ_JRPQ01000277.1"/>
</dbReference>
<dbReference type="Pfam" id="PF18942">
    <property type="entry name" value="DUF5689"/>
    <property type="match status" value="1"/>
</dbReference>
<evidence type="ECO:0000313" key="3">
    <source>
        <dbReference type="EMBL" id="KGI20821.1"/>
    </source>
</evidence>
<feature type="domain" description="DUF5689" evidence="2">
    <location>
        <begin position="43"/>
        <end position="281"/>
    </location>
</feature>
<reference evidence="3 4" key="1">
    <citation type="submission" date="2014-07" db="EMBL/GenBank/DDBJ databases">
        <authorList>
            <person name="McCorrison J."/>
            <person name="Sanka R."/>
            <person name="Torralba M."/>
            <person name="Gillis M."/>
            <person name="Haft D.H."/>
            <person name="Methe B."/>
            <person name="Sutton G."/>
            <person name="Nelson K.E."/>
        </authorList>
    </citation>
    <scope>NUCLEOTIDE SEQUENCE [LARGE SCALE GENOMIC DNA]</scope>
    <source>
        <strain evidence="3 4">S9-PR14</strain>
    </source>
</reference>
<organism evidence="3 4">
    <name type="scientific">Hoylesella timonensis S9-PR14</name>
    <dbReference type="NCBI Taxonomy" id="1401062"/>
    <lineage>
        <taxon>Bacteria</taxon>
        <taxon>Pseudomonadati</taxon>
        <taxon>Bacteroidota</taxon>
        <taxon>Bacteroidia</taxon>
        <taxon>Bacteroidales</taxon>
        <taxon>Prevotellaceae</taxon>
        <taxon>Hoylesella</taxon>
    </lineage>
</organism>
<comment type="caution">
    <text evidence="3">The sequence shown here is derived from an EMBL/GenBank/DDBJ whole genome shotgun (WGS) entry which is preliminary data.</text>
</comment>
<dbReference type="EMBL" id="JRPQ01000277">
    <property type="protein sequence ID" value="KGI20821.1"/>
    <property type="molecule type" value="Genomic_DNA"/>
</dbReference>
<evidence type="ECO:0000256" key="1">
    <source>
        <dbReference type="SAM" id="SignalP"/>
    </source>
</evidence>
<proteinExistence type="predicted"/>
<evidence type="ECO:0000313" key="4">
    <source>
        <dbReference type="Proteomes" id="UP000029723"/>
    </source>
</evidence>
<dbReference type="OrthoDB" id="1492759at2"/>
<feature type="signal peptide" evidence="1">
    <location>
        <begin position="1"/>
        <end position="21"/>
    </location>
</feature>
<dbReference type="Proteomes" id="UP000029723">
    <property type="component" value="Unassembled WGS sequence"/>
</dbReference>
<evidence type="ECO:0000259" key="2">
    <source>
        <dbReference type="Pfam" id="PF18942"/>
    </source>
</evidence>
<keyword evidence="1" id="KW-0732">Signal</keyword>
<name>A0A098YN82_9BACT</name>
<accession>A0A098YN82</accession>
<protein>
    <recommendedName>
        <fullName evidence="2">DUF5689 domain-containing protein</fullName>
    </recommendedName>
</protein>
<dbReference type="AlphaFoldDB" id="A0A098YN82"/>
<dbReference type="InterPro" id="IPR043744">
    <property type="entry name" value="DUF5689"/>
</dbReference>
<gene>
    <name evidence="3" type="ORF">HMPREF9304_13890</name>
</gene>